<dbReference type="Proteomes" id="UP000644441">
    <property type="component" value="Unassembled WGS sequence"/>
</dbReference>
<name>A0ABS0ACF0_9GAMM</name>
<sequence>MTWKAGAMTARTEIRNSKSKSRALKGTRLELTLAAEQVFAVKGLQGATLREIREQAGQRNESVIHYHFGSREAIVESVLQLRSAPVDARRTEMLDQALAASNGMPLSTEQISRCCLMPLAELLLDGSSPGHYMRFLIQLRVDRAVWRQFRGLYGLGLEACLAALRDCKPYMPVQIVDQRFISVMDMQVNGLAALEQIQHAQGSAFRYDDARVRIEDLIATGAAMFDAPLSPAVVAALDKSTEQVRKDEGRG</sequence>
<keyword evidence="5" id="KW-1185">Reference proteome</keyword>
<evidence type="ECO:0000313" key="5">
    <source>
        <dbReference type="Proteomes" id="UP000644441"/>
    </source>
</evidence>
<feature type="region of interest" description="Disordered" evidence="2">
    <location>
        <begin position="1"/>
        <end position="21"/>
    </location>
</feature>
<feature type="domain" description="HTH tetR-type" evidence="3">
    <location>
        <begin position="34"/>
        <end position="78"/>
    </location>
</feature>
<keyword evidence="1" id="KW-0238">DNA-binding</keyword>
<evidence type="ECO:0000313" key="4">
    <source>
        <dbReference type="EMBL" id="MBF5051594.1"/>
    </source>
</evidence>
<dbReference type="Pfam" id="PF00440">
    <property type="entry name" value="TetR_N"/>
    <property type="match status" value="1"/>
</dbReference>
<dbReference type="InterPro" id="IPR009057">
    <property type="entry name" value="Homeodomain-like_sf"/>
</dbReference>
<accession>A0ABS0ACF0</accession>
<reference evidence="4 5" key="1">
    <citation type="submission" date="2012-09" db="EMBL/GenBank/DDBJ databases">
        <title>Genome Sequence of alkane-degrading Bacterium Alcanivorax venustensis ISO4.</title>
        <authorList>
            <person name="Lai Q."/>
            <person name="Shao Z."/>
        </authorList>
    </citation>
    <scope>NUCLEOTIDE SEQUENCE [LARGE SCALE GENOMIC DNA]</scope>
    <source>
        <strain evidence="4 5">ISO4</strain>
    </source>
</reference>
<evidence type="ECO:0000256" key="1">
    <source>
        <dbReference type="ARBA" id="ARBA00023125"/>
    </source>
</evidence>
<protein>
    <submittedName>
        <fullName evidence="4">TetR family transcriptional regulator</fullName>
    </submittedName>
</protein>
<evidence type="ECO:0000256" key="2">
    <source>
        <dbReference type="SAM" id="MobiDB-lite"/>
    </source>
</evidence>
<proteinExistence type="predicted"/>
<gene>
    <name evidence="4" type="ORF">ISO4_00196</name>
</gene>
<dbReference type="InterPro" id="IPR001647">
    <property type="entry name" value="HTH_TetR"/>
</dbReference>
<evidence type="ECO:0000259" key="3">
    <source>
        <dbReference type="Pfam" id="PF00440"/>
    </source>
</evidence>
<dbReference type="Gene3D" id="1.10.357.10">
    <property type="entry name" value="Tetracycline Repressor, domain 2"/>
    <property type="match status" value="1"/>
</dbReference>
<dbReference type="EMBL" id="ARXR01000001">
    <property type="protein sequence ID" value="MBF5051594.1"/>
    <property type="molecule type" value="Genomic_DNA"/>
</dbReference>
<dbReference type="SUPFAM" id="SSF46689">
    <property type="entry name" value="Homeodomain-like"/>
    <property type="match status" value="1"/>
</dbReference>
<comment type="caution">
    <text evidence="4">The sequence shown here is derived from an EMBL/GenBank/DDBJ whole genome shotgun (WGS) entry which is preliminary data.</text>
</comment>
<organism evidence="4 5">
    <name type="scientific">Alloalcanivorax venustensis ISO4</name>
    <dbReference type="NCBI Taxonomy" id="1177184"/>
    <lineage>
        <taxon>Bacteria</taxon>
        <taxon>Pseudomonadati</taxon>
        <taxon>Pseudomonadota</taxon>
        <taxon>Gammaproteobacteria</taxon>
        <taxon>Oceanospirillales</taxon>
        <taxon>Alcanivoracaceae</taxon>
        <taxon>Alloalcanivorax</taxon>
    </lineage>
</organism>